<dbReference type="PIRSF" id="PIRSF010256">
    <property type="entry name" value="CoxE_vWa"/>
    <property type="match status" value="1"/>
</dbReference>
<accession>B8KST3</accession>
<dbReference type="Pfam" id="PF05762">
    <property type="entry name" value="VWA_CoxE"/>
    <property type="match status" value="1"/>
</dbReference>
<dbReference type="Proteomes" id="UP000004699">
    <property type="component" value="Unassembled WGS sequence"/>
</dbReference>
<dbReference type="HOGENOM" id="CLU_042261_2_0_6"/>
<dbReference type="OrthoDB" id="9790469at2"/>
<feature type="region of interest" description="Disordered" evidence="1">
    <location>
        <begin position="79"/>
        <end position="103"/>
    </location>
</feature>
<organism evidence="2 3">
    <name type="scientific">Luminiphilus syltensis NOR5-1B</name>
    <dbReference type="NCBI Taxonomy" id="565045"/>
    <lineage>
        <taxon>Bacteria</taxon>
        <taxon>Pseudomonadati</taxon>
        <taxon>Pseudomonadota</taxon>
        <taxon>Gammaproteobacteria</taxon>
        <taxon>Cellvibrionales</taxon>
        <taxon>Halieaceae</taxon>
        <taxon>Luminiphilus</taxon>
    </lineage>
</organism>
<gene>
    <name evidence="2" type="ORF">NOR51B_2229</name>
</gene>
<name>B8KST3_9GAMM</name>
<dbReference type="STRING" id="565045.NOR51B_2229"/>
<dbReference type="PANTHER" id="PTHR39338">
    <property type="entry name" value="BLL5662 PROTEIN-RELATED"/>
    <property type="match status" value="1"/>
</dbReference>
<evidence type="ECO:0000313" key="2">
    <source>
        <dbReference type="EMBL" id="EED36279.1"/>
    </source>
</evidence>
<dbReference type="RefSeq" id="WP_009021023.1">
    <property type="nucleotide sequence ID" value="NZ_DS999411.1"/>
</dbReference>
<dbReference type="PANTHER" id="PTHR39338:SF5">
    <property type="entry name" value="BLR6139 PROTEIN"/>
    <property type="match status" value="1"/>
</dbReference>
<proteinExistence type="predicted"/>
<dbReference type="InterPro" id="IPR011195">
    <property type="entry name" value="UCP010256"/>
</dbReference>
<evidence type="ECO:0000256" key="1">
    <source>
        <dbReference type="SAM" id="MobiDB-lite"/>
    </source>
</evidence>
<dbReference type="InterPro" id="IPR008912">
    <property type="entry name" value="Uncharacterised_CoxE"/>
</dbReference>
<keyword evidence="3" id="KW-1185">Reference proteome</keyword>
<protein>
    <submittedName>
        <fullName evidence="2">VWA domain protein</fullName>
    </submittedName>
</protein>
<dbReference type="AlphaFoldDB" id="B8KST3"/>
<dbReference type="eggNOG" id="COG3552">
    <property type="taxonomic scope" value="Bacteria"/>
</dbReference>
<reference evidence="3" key="1">
    <citation type="journal article" date="2013" name="BMC Microbiol.">
        <title>Taxonomy and evolution of bacteriochlorophyll a-containing members of the OM60/NOR5 clade of marine gammaproteobacteria: description of Luminiphilus syltensis gen. nov., sp. nov., reclassification of Haliea rubra as Pseudohaliea rubra gen. nov., comb. nov., and emendation of Chromatocurvus halotolerans.</title>
        <authorList>
            <person name="Spring S."/>
            <person name="Riedel T."/>
            <person name="Sproer C."/>
            <person name="Yan S."/>
            <person name="Harder J."/>
            <person name="Fuchs B.M."/>
        </authorList>
    </citation>
    <scope>NUCLEOTIDE SEQUENCE [LARGE SCALE GENOMIC DNA]</scope>
    <source>
        <strain evidence="3">NOR51-B</strain>
    </source>
</reference>
<sequence>MTSAGDQLLSFIRFLRGQDIPISPADSMDAVRVAGLLGYTQRDTLKHGLASVLAKSEREAAIYNRAFDRFFSTEIAVNPNAASTPDTSTGDGDGGSGDKDAANTDLNTFKQLQTDYPEAMNTDQATLAEALLRGEASTVALSIEAAATAVQLNGIKTFTQRGQYTRRMLDAIGEGGLRGLVIALETASDPRLPLVQQWRQVLRERIRDRVERAYLVNAGGATEELLDDALKEVRLGNVAPHQIQRMKKLMARLARKLAARHGQRRQQARRGQLHVPATLRRSLPTDGIPFQTRWRRTRRRRPQLLAICDVSGSVATYAKFLLMFLYTLQDVLPRTRSFAFSGKLGEVSDLFAQLPIEDAIDRVNLDYGGATDYARAFSEFSQLALQDINRNTTVVILGDARNSNSDPRLDLLAEIKARCRQLIWLNPEPRSAWGTRDSEMLPVIRHCHTAAECNNLKHLERIVDKLLADTKRP</sequence>
<evidence type="ECO:0000313" key="3">
    <source>
        <dbReference type="Proteomes" id="UP000004699"/>
    </source>
</evidence>
<dbReference type="EMBL" id="DS999411">
    <property type="protein sequence ID" value="EED36279.1"/>
    <property type="molecule type" value="Genomic_DNA"/>
</dbReference>